<keyword evidence="8" id="KW-1185">Reference proteome</keyword>
<feature type="transmembrane region" description="Helical" evidence="6">
    <location>
        <begin position="339"/>
        <end position="360"/>
    </location>
</feature>
<dbReference type="GO" id="GO:0016020">
    <property type="term" value="C:membrane"/>
    <property type="evidence" value="ECO:0007669"/>
    <property type="project" value="UniProtKB-SubCell"/>
</dbReference>
<evidence type="ECO:0000256" key="1">
    <source>
        <dbReference type="ARBA" id="ARBA00004141"/>
    </source>
</evidence>
<name>A0AAV6JTR7_9ERIC</name>
<gene>
    <name evidence="7" type="ORF">RHGRI_016326</name>
</gene>
<evidence type="ECO:0000313" key="8">
    <source>
        <dbReference type="Proteomes" id="UP000823749"/>
    </source>
</evidence>
<evidence type="ECO:0000256" key="6">
    <source>
        <dbReference type="SAM" id="Phobius"/>
    </source>
</evidence>
<dbReference type="Gene3D" id="3.90.1750.10">
    <property type="entry name" value="Hect, E3 ligase catalytic domains"/>
    <property type="match status" value="1"/>
</dbReference>
<feature type="transmembrane region" description="Helical" evidence="6">
    <location>
        <begin position="380"/>
        <end position="397"/>
    </location>
</feature>
<keyword evidence="5 6" id="KW-0472">Membrane</keyword>
<sequence length="582" mass="63994">MSSPPRDNNGEAVTVDEAADLLLCDPPSPPSSRGGDMLPVYVEAADDGDAVAPPFSWKKMWQFTGPGLLMSVAFLDPGNIEGDLQAGAIGGYSLLWLMMWATAVGLLIQLLSARLGVATGRHLAELCREEYPYWAGILLWIMTEVALIGADIQEVIGSAIAIRILSHGVLPLWAGVLITACDCFFFLFLENYGVRKIEAVFAVFISMMAVAFAWMFVDAKPSGKELVLGLLIPKLSSKTIQQAVGIVGCVITPYNVFLHSALVQSRNINPKKIGRVKEALKYYSIESSVALLVSFAINLFVTSVFAVGFYGSKQANSVGLANAGEYLQEKYGGGLFPIYYIWGIGLLVAGQSSTISGTYAGQFIMAGFLDLQLQKWLRSLISRSCAIVPTVIVALVFKRSEATLDALNEWLNVLQSMQIPFSLIPLFTLVSKEQIMGVFKIGPALERVVWTVTALVMVINGYGLFSHISTSDRHLIPNTVARFIDNGIQRFEFLGRVVGKAIYELAVKVAPLGSCIDMFEFGREAGENDVELLKRGEGEETVEREMEREVRWRERRGERDWLALEAEMCQRGGQEEATEERR</sequence>
<dbReference type="Pfam" id="PF01566">
    <property type="entry name" value="Nramp"/>
    <property type="match status" value="1"/>
</dbReference>
<comment type="caution">
    <text evidence="7">The sequence shown here is derived from an EMBL/GenBank/DDBJ whole genome shotgun (WGS) entry which is preliminary data.</text>
</comment>
<comment type="similarity">
    <text evidence="2">Belongs to the NRAMP (TC 2.A.55) family.</text>
</comment>
<dbReference type="NCBIfam" id="TIGR01197">
    <property type="entry name" value="nramp"/>
    <property type="match status" value="1"/>
</dbReference>
<dbReference type="PANTHER" id="PTHR11706">
    <property type="entry name" value="SOLUTE CARRIER PROTEIN FAMILY 11 MEMBER"/>
    <property type="match status" value="1"/>
</dbReference>
<dbReference type="EMBL" id="JACTNZ010000006">
    <property type="protein sequence ID" value="KAG5543549.1"/>
    <property type="molecule type" value="Genomic_DNA"/>
</dbReference>
<feature type="transmembrane region" description="Helical" evidence="6">
    <location>
        <begin position="164"/>
        <end position="187"/>
    </location>
</feature>
<comment type="subcellular location">
    <subcellularLocation>
        <location evidence="1">Membrane</location>
        <topology evidence="1">Multi-pass membrane protein</topology>
    </subcellularLocation>
</comment>
<dbReference type="GO" id="GO:0005384">
    <property type="term" value="F:manganese ion transmembrane transporter activity"/>
    <property type="evidence" value="ECO:0007669"/>
    <property type="project" value="TreeGrafter"/>
</dbReference>
<feature type="transmembrane region" description="Helical" evidence="6">
    <location>
        <begin position="131"/>
        <end position="152"/>
    </location>
</feature>
<dbReference type="NCBIfam" id="NF037982">
    <property type="entry name" value="Nramp_1"/>
    <property type="match status" value="1"/>
</dbReference>
<dbReference type="PRINTS" id="PR00447">
    <property type="entry name" value="NATRESASSCMP"/>
</dbReference>
<dbReference type="GO" id="GO:0015086">
    <property type="term" value="F:cadmium ion transmembrane transporter activity"/>
    <property type="evidence" value="ECO:0007669"/>
    <property type="project" value="TreeGrafter"/>
</dbReference>
<feature type="transmembrane region" description="Helical" evidence="6">
    <location>
        <begin position="94"/>
        <end position="111"/>
    </location>
</feature>
<evidence type="ECO:0000313" key="7">
    <source>
        <dbReference type="EMBL" id="KAG5543549.1"/>
    </source>
</evidence>
<feature type="transmembrane region" description="Helical" evidence="6">
    <location>
        <begin position="199"/>
        <end position="217"/>
    </location>
</feature>
<evidence type="ECO:0000256" key="4">
    <source>
        <dbReference type="ARBA" id="ARBA00022989"/>
    </source>
</evidence>
<dbReference type="AlphaFoldDB" id="A0AAV6JTR7"/>
<dbReference type="Proteomes" id="UP000823749">
    <property type="component" value="Chromosome 6"/>
</dbReference>
<organism evidence="7 8">
    <name type="scientific">Rhododendron griersonianum</name>
    <dbReference type="NCBI Taxonomy" id="479676"/>
    <lineage>
        <taxon>Eukaryota</taxon>
        <taxon>Viridiplantae</taxon>
        <taxon>Streptophyta</taxon>
        <taxon>Embryophyta</taxon>
        <taxon>Tracheophyta</taxon>
        <taxon>Spermatophyta</taxon>
        <taxon>Magnoliopsida</taxon>
        <taxon>eudicotyledons</taxon>
        <taxon>Gunneridae</taxon>
        <taxon>Pentapetalae</taxon>
        <taxon>asterids</taxon>
        <taxon>Ericales</taxon>
        <taxon>Ericaceae</taxon>
        <taxon>Ericoideae</taxon>
        <taxon>Rhodoreae</taxon>
        <taxon>Rhododendron</taxon>
    </lineage>
</organism>
<evidence type="ECO:0000256" key="3">
    <source>
        <dbReference type="ARBA" id="ARBA00022692"/>
    </source>
</evidence>
<dbReference type="HAMAP" id="MF_00221">
    <property type="entry name" value="NRAMP"/>
    <property type="match status" value="1"/>
</dbReference>
<dbReference type="InterPro" id="IPR001046">
    <property type="entry name" value="NRAMP_fam"/>
</dbReference>
<protein>
    <submittedName>
        <fullName evidence="7">Uncharacterized protein</fullName>
    </submittedName>
</protein>
<feature type="transmembrane region" description="Helical" evidence="6">
    <location>
        <begin position="447"/>
        <end position="465"/>
    </location>
</feature>
<proteinExistence type="inferred from homology"/>
<dbReference type="GO" id="GO:0005802">
    <property type="term" value="C:trans-Golgi network"/>
    <property type="evidence" value="ECO:0007669"/>
    <property type="project" value="TreeGrafter"/>
</dbReference>
<feature type="transmembrane region" description="Helical" evidence="6">
    <location>
        <begin position="289"/>
        <end position="310"/>
    </location>
</feature>
<keyword evidence="3 6" id="KW-0812">Transmembrane</keyword>
<evidence type="ECO:0000256" key="2">
    <source>
        <dbReference type="ARBA" id="ARBA00009965"/>
    </source>
</evidence>
<dbReference type="GO" id="GO:0034755">
    <property type="term" value="P:iron ion transmembrane transport"/>
    <property type="evidence" value="ECO:0007669"/>
    <property type="project" value="TreeGrafter"/>
</dbReference>
<dbReference type="PANTHER" id="PTHR11706:SF86">
    <property type="entry name" value="METAL TRANSPORTER NRAMP2-LIKE"/>
    <property type="match status" value="1"/>
</dbReference>
<reference evidence="7 8" key="1">
    <citation type="submission" date="2020-08" db="EMBL/GenBank/DDBJ databases">
        <title>Plant Genome Project.</title>
        <authorList>
            <person name="Zhang R.-G."/>
        </authorList>
    </citation>
    <scope>NUCLEOTIDE SEQUENCE [LARGE SCALE GENOMIC DNA]</scope>
    <source>
        <strain evidence="7">WSP0</strain>
        <tissue evidence="7">Leaf</tissue>
    </source>
</reference>
<keyword evidence="4 6" id="KW-1133">Transmembrane helix</keyword>
<accession>A0AAV6JTR7</accession>
<evidence type="ECO:0000256" key="5">
    <source>
        <dbReference type="ARBA" id="ARBA00023136"/>
    </source>
</evidence>